<protein>
    <recommendedName>
        <fullName evidence="4">Subtilisin</fullName>
    </recommendedName>
</protein>
<dbReference type="Proteomes" id="UP001189429">
    <property type="component" value="Unassembled WGS sequence"/>
</dbReference>
<organism evidence="2 3">
    <name type="scientific">Prorocentrum cordatum</name>
    <dbReference type="NCBI Taxonomy" id="2364126"/>
    <lineage>
        <taxon>Eukaryota</taxon>
        <taxon>Sar</taxon>
        <taxon>Alveolata</taxon>
        <taxon>Dinophyceae</taxon>
        <taxon>Prorocentrales</taxon>
        <taxon>Prorocentraceae</taxon>
        <taxon>Prorocentrum</taxon>
    </lineage>
</organism>
<feature type="region of interest" description="Disordered" evidence="1">
    <location>
        <begin position="70"/>
        <end position="95"/>
    </location>
</feature>
<keyword evidence="3" id="KW-1185">Reference proteome</keyword>
<feature type="compositionally biased region" description="Basic and acidic residues" evidence="1">
    <location>
        <begin position="84"/>
        <end position="95"/>
    </location>
</feature>
<evidence type="ECO:0000313" key="3">
    <source>
        <dbReference type="Proteomes" id="UP001189429"/>
    </source>
</evidence>
<accession>A0ABN9UE80</accession>
<gene>
    <name evidence="2" type="ORF">PCOR1329_LOCUS47790</name>
</gene>
<evidence type="ECO:0008006" key="4">
    <source>
        <dbReference type="Google" id="ProtNLM"/>
    </source>
</evidence>
<name>A0ABN9UE80_9DINO</name>
<sequence length="138" mass="13926">MEDYLDKLYFAGTAAVLLANHVAQQGPSGPAAAEALMAPVDGRARPSSELRLTAENVPVAAAVAGKAHPRAKVTIAPPSANDGGEPRAKPASNDHDMALFVGGRASFKGGGAFVGVASQYQALAPSSPIALPAEALRV</sequence>
<evidence type="ECO:0000313" key="2">
    <source>
        <dbReference type="EMBL" id="CAK0857825.1"/>
    </source>
</evidence>
<proteinExistence type="predicted"/>
<evidence type="ECO:0000256" key="1">
    <source>
        <dbReference type="SAM" id="MobiDB-lite"/>
    </source>
</evidence>
<reference evidence="2" key="1">
    <citation type="submission" date="2023-10" db="EMBL/GenBank/DDBJ databases">
        <authorList>
            <person name="Chen Y."/>
            <person name="Shah S."/>
            <person name="Dougan E. K."/>
            <person name="Thang M."/>
            <person name="Chan C."/>
        </authorList>
    </citation>
    <scope>NUCLEOTIDE SEQUENCE [LARGE SCALE GENOMIC DNA]</scope>
</reference>
<dbReference type="EMBL" id="CAUYUJ010015760">
    <property type="protein sequence ID" value="CAK0857825.1"/>
    <property type="molecule type" value="Genomic_DNA"/>
</dbReference>
<comment type="caution">
    <text evidence="2">The sequence shown here is derived from an EMBL/GenBank/DDBJ whole genome shotgun (WGS) entry which is preliminary data.</text>
</comment>